<dbReference type="InterPro" id="IPR004714">
    <property type="entry name" value="Cyt_oxidase_maturation_cbb3"/>
</dbReference>
<dbReference type="PANTHER" id="PTHR41532">
    <property type="entry name" value="FIXS PROTEIN"/>
    <property type="match status" value="1"/>
</dbReference>
<feature type="compositionally biased region" description="Basic and acidic residues" evidence="1">
    <location>
        <begin position="46"/>
        <end position="70"/>
    </location>
</feature>
<organism evidence="3 4">
    <name type="scientific">Paracoccus marinaquae</name>
    <dbReference type="NCBI Taxonomy" id="2841926"/>
    <lineage>
        <taxon>Bacteria</taxon>
        <taxon>Pseudomonadati</taxon>
        <taxon>Pseudomonadota</taxon>
        <taxon>Alphaproteobacteria</taxon>
        <taxon>Rhodobacterales</taxon>
        <taxon>Paracoccaceae</taxon>
        <taxon>Paracoccus</taxon>
    </lineage>
</organism>
<feature type="region of interest" description="Disordered" evidence="1">
    <location>
        <begin position="42"/>
        <end position="70"/>
    </location>
</feature>
<reference evidence="3" key="1">
    <citation type="submission" date="2021-06" db="EMBL/GenBank/DDBJ databases">
        <title>Paracoccus bacterium XHP0099 sp. nov., isolated from the surface waters of the Yellow Sea.</title>
        <authorList>
            <person name="Xue H."/>
            <person name="Zhang D."/>
        </authorList>
    </citation>
    <scope>NUCLEOTIDE SEQUENCE</scope>
    <source>
        <strain evidence="3">XHP0099</strain>
    </source>
</reference>
<accession>A0ABS6AK48</accession>
<gene>
    <name evidence="3" type="primary">ccoS</name>
    <name evidence="3" type="ORF">KNW02_10760</name>
</gene>
<dbReference type="EMBL" id="JAHKNG010000016">
    <property type="protein sequence ID" value="MBU3030596.1"/>
    <property type="molecule type" value="Genomic_DNA"/>
</dbReference>
<evidence type="ECO:0000313" key="3">
    <source>
        <dbReference type="EMBL" id="MBU3030596.1"/>
    </source>
</evidence>
<evidence type="ECO:0000256" key="1">
    <source>
        <dbReference type="SAM" id="MobiDB-lite"/>
    </source>
</evidence>
<keyword evidence="2" id="KW-0812">Transmembrane</keyword>
<dbReference type="RefSeq" id="WP_216033275.1">
    <property type="nucleotide sequence ID" value="NZ_JAHKNG010000016.1"/>
</dbReference>
<evidence type="ECO:0000313" key="4">
    <source>
        <dbReference type="Proteomes" id="UP001166191"/>
    </source>
</evidence>
<sequence length="70" mass="7416">MSLAVLIPVSIALGLVGLAAFFWALRGGQFDDPDGAAWRVITPQDPPKEEGNGHVRLASDTHHPDARSGL</sequence>
<keyword evidence="2" id="KW-1133">Transmembrane helix</keyword>
<feature type="transmembrane region" description="Helical" evidence="2">
    <location>
        <begin position="6"/>
        <end position="25"/>
    </location>
</feature>
<name>A0ABS6AK48_9RHOB</name>
<keyword evidence="4" id="KW-1185">Reference proteome</keyword>
<keyword evidence="2" id="KW-0472">Membrane</keyword>
<comment type="caution">
    <text evidence="3">The sequence shown here is derived from an EMBL/GenBank/DDBJ whole genome shotgun (WGS) entry which is preliminary data.</text>
</comment>
<proteinExistence type="predicted"/>
<evidence type="ECO:0000256" key="2">
    <source>
        <dbReference type="SAM" id="Phobius"/>
    </source>
</evidence>
<dbReference type="PANTHER" id="PTHR41532:SF1">
    <property type="entry name" value="FIXS PROTEIN"/>
    <property type="match status" value="1"/>
</dbReference>
<protein>
    <submittedName>
        <fullName evidence="3">Cbb3-type cytochrome oxidase assembly protein CcoS</fullName>
    </submittedName>
</protein>
<dbReference type="Pfam" id="PF03597">
    <property type="entry name" value="FixS"/>
    <property type="match status" value="1"/>
</dbReference>
<dbReference type="Proteomes" id="UP001166191">
    <property type="component" value="Unassembled WGS sequence"/>
</dbReference>
<dbReference type="NCBIfam" id="TIGR00847">
    <property type="entry name" value="ccoS"/>
    <property type="match status" value="1"/>
</dbReference>